<organism evidence="2 3">
    <name type="scientific">Jaapia argillacea MUCL 33604</name>
    <dbReference type="NCBI Taxonomy" id="933084"/>
    <lineage>
        <taxon>Eukaryota</taxon>
        <taxon>Fungi</taxon>
        <taxon>Dikarya</taxon>
        <taxon>Basidiomycota</taxon>
        <taxon>Agaricomycotina</taxon>
        <taxon>Agaricomycetes</taxon>
        <taxon>Agaricomycetidae</taxon>
        <taxon>Jaapiales</taxon>
        <taxon>Jaapiaceae</taxon>
        <taxon>Jaapia</taxon>
    </lineage>
</organism>
<evidence type="ECO:0000313" key="2">
    <source>
        <dbReference type="EMBL" id="KDQ54202.1"/>
    </source>
</evidence>
<sequence>MAFDNFLKPFGGMNMIFTRDFAQLPLVGAERALYSGTVSTKLNQQMNMHQQEATIGKLNLCVGMPIMIKYNEVTECCVTNGAEGTVYDWHEENLPNGQKILKILFVKLKNPPKTIKLNGLPENVVSIARQKKTIVCSLPDDSQVVIVRHQISVLPNFGMTDYCSQGRTRPINPVHLKYCQDHRSYYTALFRGSTYDGTLIVDDFDETRITGGLSGYLRQEFRELEILDDITKHRYYNQLPDEVCGSFRFPLLKSFRDWKNKADANIYNPPNIHNAIAWIKQKDFQLDEENNTALWKYLSKSKQDKNTLEENNKNKVQDTTNSTPPKQQSKNKRKFNEDPNTKQRKNRKSITIRIIKNENWM</sequence>
<evidence type="ECO:0008006" key="4">
    <source>
        <dbReference type="Google" id="ProtNLM"/>
    </source>
</evidence>
<name>A0A067PSC3_9AGAM</name>
<keyword evidence="3" id="KW-1185">Reference proteome</keyword>
<dbReference type="SUPFAM" id="SSF52540">
    <property type="entry name" value="P-loop containing nucleoside triphosphate hydrolases"/>
    <property type="match status" value="1"/>
</dbReference>
<dbReference type="InterPro" id="IPR027417">
    <property type="entry name" value="P-loop_NTPase"/>
</dbReference>
<gene>
    <name evidence="2" type="ORF">JAAARDRAFT_136063</name>
</gene>
<dbReference type="AlphaFoldDB" id="A0A067PSC3"/>
<protein>
    <recommendedName>
        <fullName evidence="4">DNA helicase</fullName>
    </recommendedName>
</protein>
<proteinExistence type="predicted"/>
<feature type="region of interest" description="Disordered" evidence="1">
    <location>
        <begin position="305"/>
        <end position="350"/>
    </location>
</feature>
<feature type="compositionally biased region" description="Basic and acidic residues" evidence="1">
    <location>
        <begin position="305"/>
        <end position="316"/>
    </location>
</feature>
<dbReference type="EMBL" id="KL197730">
    <property type="protein sequence ID" value="KDQ54202.1"/>
    <property type="molecule type" value="Genomic_DNA"/>
</dbReference>
<dbReference type="HOGENOM" id="CLU_065615_0_0_1"/>
<evidence type="ECO:0000256" key="1">
    <source>
        <dbReference type="SAM" id="MobiDB-lite"/>
    </source>
</evidence>
<dbReference type="InParanoid" id="A0A067PSC3"/>
<dbReference type="OrthoDB" id="3247165at2759"/>
<accession>A0A067PSC3</accession>
<evidence type="ECO:0000313" key="3">
    <source>
        <dbReference type="Proteomes" id="UP000027265"/>
    </source>
</evidence>
<feature type="compositionally biased region" description="Polar residues" evidence="1">
    <location>
        <begin position="317"/>
        <end position="328"/>
    </location>
</feature>
<reference evidence="3" key="1">
    <citation type="journal article" date="2014" name="Proc. Natl. Acad. Sci. U.S.A.">
        <title>Extensive sampling of basidiomycete genomes demonstrates inadequacy of the white-rot/brown-rot paradigm for wood decay fungi.</title>
        <authorList>
            <person name="Riley R."/>
            <person name="Salamov A.A."/>
            <person name="Brown D.W."/>
            <person name="Nagy L.G."/>
            <person name="Floudas D."/>
            <person name="Held B.W."/>
            <person name="Levasseur A."/>
            <person name="Lombard V."/>
            <person name="Morin E."/>
            <person name="Otillar R."/>
            <person name="Lindquist E.A."/>
            <person name="Sun H."/>
            <person name="LaButti K.M."/>
            <person name="Schmutz J."/>
            <person name="Jabbour D."/>
            <person name="Luo H."/>
            <person name="Baker S.E."/>
            <person name="Pisabarro A.G."/>
            <person name="Walton J.D."/>
            <person name="Blanchette R.A."/>
            <person name="Henrissat B."/>
            <person name="Martin F."/>
            <person name="Cullen D."/>
            <person name="Hibbett D.S."/>
            <person name="Grigoriev I.V."/>
        </authorList>
    </citation>
    <scope>NUCLEOTIDE SEQUENCE [LARGE SCALE GENOMIC DNA]</scope>
    <source>
        <strain evidence="3">MUCL 33604</strain>
    </source>
</reference>
<dbReference type="Proteomes" id="UP000027265">
    <property type="component" value="Unassembled WGS sequence"/>
</dbReference>